<dbReference type="SUPFAM" id="SSF49299">
    <property type="entry name" value="PKD domain"/>
    <property type="match status" value="1"/>
</dbReference>
<reference evidence="3" key="1">
    <citation type="journal article" date="2019" name="Int. J. Syst. Evol. Microbiol.">
        <title>The Global Catalogue of Microorganisms (GCM) 10K type strain sequencing project: providing services to taxonomists for standard genome sequencing and annotation.</title>
        <authorList>
            <consortium name="The Broad Institute Genomics Platform"/>
            <consortium name="The Broad Institute Genome Sequencing Center for Infectious Disease"/>
            <person name="Wu L."/>
            <person name="Ma J."/>
        </authorList>
    </citation>
    <scope>NUCLEOTIDE SEQUENCE [LARGE SCALE GENOMIC DNA]</scope>
    <source>
        <strain evidence="3">CGMCC 1.15407</strain>
    </source>
</reference>
<dbReference type="CDD" id="cd00146">
    <property type="entry name" value="PKD"/>
    <property type="match status" value="1"/>
</dbReference>
<protein>
    <recommendedName>
        <fullName evidence="1">PKD domain-containing protein</fullName>
    </recommendedName>
</protein>
<organism evidence="2 3">
    <name type="scientific">Echinicola rosea</name>
    <dbReference type="NCBI Taxonomy" id="1807691"/>
    <lineage>
        <taxon>Bacteria</taxon>
        <taxon>Pseudomonadati</taxon>
        <taxon>Bacteroidota</taxon>
        <taxon>Cytophagia</taxon>
        <taxon>Cytophagales</taxon>
        <taxon>Cyclobacteriaceae</taxon>
        <taxon>Echinicola</taxon>
    </lineage>
</organism>
<comment type="caution">
    <text evidence="2">The sequence shown here is derived from an EMBL/GenBank/DDBJ whole genome shotgun (WGS) entry which is preliminary data.</text>
</comment>
<dbReference type="EMBL" id="BMIU01000007">
    <property type="protein sequence ID" value="GGF29113.1"/>
    <property type="molecule type" value="Genomic_DNA"/>
</dbReference>
<dbReference type="PROSITE" id="PS51257">
    <property type="entry name" value="PROKAR_LIPOPROTEIN"/>
    <property type="match status" value="1"/>
</dbReference>
<dbReference type="RefSeq" id="WP_137403224.1">
    <property type="nucleotide sequence ID" value="NZ_BMIU01000007.1"/>
</dbReference>
<dbReference type="Pfam" id="PF16820">
    <property type="entry name" value="PKD_3"/>
    <property type="match status" value="1"/>
</dbReference>
<gene>
    <name evidence="2" type="ORF">GCM10011339_16700</name>
</gene>
<dbReference type="Proteomes" id="UP000647339">
    <property type="component" value="Unassembled WGS sequence"/>
</dbReference>
<evidence type="ECO:0000259" key="1">
    <source>
        <dbReference type="PROSITE" id="PS50093"/>
    </source>
</evidence>
<sequence>MKKTILSFALLGLLASCMDDNEANGPKAPEFTIEEPENGFSYNKMSWARIQPDMDNEVDVTYEWILEGSLISQSKDLMYTFAEPGEYHLKFTATNTIGSISSDMVLTIKDTTYTNNLTRLYEFLPAPGQFVNKLPAWEEGISADSVLKKAEATLKNGSLISLGSFGGFATMGFDYTVINREGNDFIVLGNAFNNWSEPAIVMVAQDTNGNGLPDDEWFELYGSAHGHEGVIKDYEVTYSRPSSEPEDPNEQDYIAWEDNQGQTGFVPKNSFHRQSYFPGWTGDEITFRGTYIPSNIFDQSGNGSYWVNPAYEWGYVDNWPNNSEAGQMDISWARDQDGNAVELQGIDFVKVYNCNLAAGGWLGEVSTEIAGFTDLNLEGN</sequence>
<name>A0ABQ1UZY3_9BACT</name>
<dbReference type="InterPro" id="IPR035986">
    <property type="entry name" value="PKD_dom_sf"/>
</dbReference>
<dbReference type="InterPro" id="IPR022409">
    <property type="entry name" value="PKD/Chitinase_dom"/>
</dbReference>
<accession>A0ABQ1UZY3</accession>
<proteinExistence type="predicted"/>
<dbReference type="SMART" id="SM00089">
    <property type="entry name" value="PKD"/>
    <property type="match status" value="1"/>
</dbReference>
<evidence type="ECO:0000313" key="3">
    <source>
        <dbReference type="Proteomes" id="UP000647339"/>
    </source>
</evidence>
<feature type="domain" description="PKD" evidence="1">
    <location>
        <begin position="59"/>
        <end position="102"/>
    </location>
</feature>
<dbReference type="InterPro" id="IPR000601">
    <property type="entry name" value="PKD_dom"/>
</dbReference>
<evidence type="ECO:0000313" key="2">
    <source>
        <dbReference type="EMBL" id="GGF29113.1"/>
    </source>
</evidence>
<dbReference type="PROSITE" id="PS50093">
    <property type="entry name" value="PKD"/>
    <property type="match status" value="1"/>
</dbReference>
<keyword evidence="3" id="KW-1185">Reference proteome</keyword>
<dbReference type="InterPro" id="IPR041696">
    <property type="entry name" value="PKD_3"/>
</dbReference>